<evidence type="ECO:0000256" key="4">
    <source>
        <dbReference type="ARBA" id="ARBA00022771"/>
    </source>
</evidence>
<feature type="domain" description="C2H2-type" evidence="9">
    <location>
        <begin position="455"/>
        <end position="478"/>
    </location>
</feature>
<feature type="compositionally biased region" description="Basic and acidic residues" evidence="8">
    <location>
        <begin position="166"/>
        <end position="176"/>
    </location>
</feature>
<keyword evidence="5" id="KW-0862">Zinc</keyword>
<keyword evidence="3" id="KW-0677">Repeat</keyword>
<accession>A0ABP1RFX8</accession>
<feature type="domain" description="C2H2-type" evidence="9">
    <location>
        <begin position="627"/>
        <end position="650"/>
    </location>
</feature>
<reference evidence="10 11" key="1">
    <citation type="submission" date="2024-08" db="EMBL/GenBank/DDBJ databases">
        <authorList>
            <person name="Cucini C."/>
            <person name="Frati F."/>
        </authorList>
    </citation>
    <scope>NUCLEOTIDE SEQUENCE [LARGE SCALE GENOMIC DNA]</scope>
</reference>
<protein>
    <recommendedName>
        <fullName evidence="9">C2H2-type domain-containing protein</fullName>
    </recommendedName>
</protein>
<evidence type="ECO:0000256" key="7">
    <source>
        <dbReference type="PROSITE-ProRule" id="PRU00042"/>
    </source>
</evidence>
<evidence type="ECO:0000313" key="11">
    <source>
        <dbReference type="Proteomes" id="UP001642540"/>
    </source>
</evidence>
<dbReference type="InterPro" id="IPR013087">
    <property type="entry name" value="Znf_C2H2_type"/>
</dbReference>
<keyword evidence="2" id="KW-0479">Metal-binding</keyword>
<dbReference type="PROSITE" id="PS50157">
    <property type="entry name" value="ZINC_FINGER_C2H2_2"/>
    <property type="match status" value="9"/>
</dbReference>
<feature type="domain" description="C2H2-type" evidence="9">
    <location>
        <begin position="427"/>
        <end position="455"/>
    </location>
</feature>
<dbReference type="Gene3D" id="3.30.160.60">
    <property type="entry name" value="Classic Zinc Finger"/>
    <property type="match status" value="5"/>
</dbReference>
<feature type="domain" description="C2H2-type" evidence="9">
    <location>
        <begin position="227"/>
        <end position="250"/>
    </location>
</feature>
<comment type="subcellular location">
    <subcellularLocation>
        <location evidence="1">Nucleus</location>
    </subcellularLocation>
</comment>
<feature type="domain" description="C2H2-type" evidence="9">
    <location>
        <begin position="520"/>
        <end position="548"/>
    </location>
</feature>
<evidence type="ECO:0000256" key="3">
    <source>
        <dbReference type="ARBA" id="ARBA00022737"/>
    </source>
</evidence>
<comment type="caution">
    <text evidence="10">The sequence shown here is derived from an EMBL/GenBank/DDBJ whole genome shotgun (WGS) entry which is preliminary data.</text>
</comment>
<dbReference type="PROSITE" id="PS00028">
    <property type="entry name" value="ZINC_FINGER_C2H2_1"/>
    <property type="match status" value="9"/>
</dbReference>
<dbReference type="InterPro" id="IPR036236">
    <property type="entry name" value="Znf_C2H2_sf"/>
</dbReference>
<evidence type="ECO:0000259" key="9">
    <source>
        <dbReference type="PROSITE" id="PS50157"/>
    </source>
</evidence>
<dbReference type="PANTHER" id="PTHR24394:SF29">
    <property type="entry name" value="MYONEURIN"/>
    <property type="match status" value="1"/>
</dbReference>
<feature type="region of interest" description="Disordered" evidence="8">
    <location>
        <begin position="1"/>
        <end position="37"/>
    </location>
</feature>
<name>A0ABP1RFX8_9HEXA</name>
<evidence type="ECO:0000313" key="10">
    <source>
        <dbReference type="EMBL" id="CAL8126494.1"/>
    </source>
</evidence>
<evidence type="ECO:0000256" key="1">
    <source>
        <dbReference type="ARBA" id="ARBA00004123"/>
    </source>
</evidence>
<evidence type="ECO:0000256" key="6">
    <source>
        <dbReference type="ARBA" id="ARBA00023242"/>
    </source>
</evidence>
<evidence type="ECO:0000256" key="5">
    <source>
        <dbReference type="ARBA" id="ARBA00022833"/>
    </source>
</evidence>
<feature type="domain" description="C2H2-type" evidence="9">
    <location>
        <begin position="40"/>
        <end position="68"/>
    </location>
</feature>
<evidence type="ECO:0000256" key="2">
    <source>
        <dbReference type="ARBA" id="ARBA00022723"/>
    </source>
</evidence>
<dbReference type="SUPFAM" id="SSF57667">
    <property type="entry name" value="beta-beta-alpha zinc fingers"/>
    <property type="match status" value="3"/>
</dbReference>
<dbReference type="SMART" id="SM00355">
    <property type="entry name" value="ZnF_C2H2"/>
    <property type="match status" value="10"/>
</dbReference>
<feature type="domain" description="C2H2-type" evidence="9">
    <location>
        <begin position="549"/>
        <end position="576"/>
    </location>
</feature>
<keyword evidence="6" id="KW-0539">Nucleus</keyword>
<feature type="domain" description="C2H2-type" evidence="9">
    <location>
        <begin position="577"/>
        <end position="600"/>
    </location>
</feature>
<proteinExistence type="predicted"/>
<dbReference type="Pfam" id="PF00096">
    <property type="entry name" value="zf-C2H2"/>
    <property type="match status" value="3"/>
</dbReference>
<dbReference type="PANTHER" id="PTHR24394">
    <property type="entry name" value="ZINC FINGER PROTEIN"/>
    <property type="match status" value="1"/>
</dbReference>
<keyword evidence="4 7" id="KW-0863">Zinc-finger</keyword>
<feature type="region of interest" description="Disordered" evidence="8">
    <location>
        <begin position="155"/>
        <end position="176"/>
    </location>
</feature>
<dbReference type="EMBL" id="CAXLJM020000072">
    <property type="protein sequence ID" value="CAL8126494.1"/>
    <property type="molecule type" value="Genomic_DNA"/>
</dbReference>
<feature type="domain" description="C2H2-type" evidence="9">
    <location>
        <begin position="399"/>
        <end position="426"/>
    </location>
</feature>
<sequence>MADMARRRLSGAHANSQESRKRKYDDREEEIKSEDGSTDFPCPFCSSVFVTQMSLDRHVLTFHDGEVEVKQEMYFESEEAEDQVELYDTYENSDIKDENEEDTGLLENEEDYFYTSQEENETNEFFEATELKPQVITNTSRGDGFTFCTDAASITTTGSSRSHRGSHPDKSLKPKLSSEDISTVLAQVEEMTSNSTSEFVTCPLCHKTFGRKELSIHIACEHGGAKFSCPYCGRNISRRDHLKRHIKNVHPEMCTETEIGPFPRNLNLCRASNAQKKLNTSPNGLQQKMEATSSTSQVLPISIVTPRITVDDDDDEEDDFEGEDLLQQDASQNSQDSHDSMQITVEPDLPFHDFNEDYSEEDYATPSFIMDILQLQQEQNNANPSATTTQANNGSLAGFTCTVCSAAFNSKVLLDRHESTHDELRPHKCSICAKGFLRKEHLSKHLSSVHSGMKFTCEFCGKDISRKDHLIRHIRNVHPTQFYSLPQDMEQDFGIQSPQQLPVSIKAAQSMQPKPKKPFFSCDMCEATFVNVDDLHAHQATVHSDVRKYKCNYCCKAFKRKEHLTKHEVLHTGERKFGCRICGNEFLRKDALQEHIRRTHGIDGNTNIGLIATKPNVPTTNLPPPTIPCNLCDQKFRDRGMLLSHMTTVHGLIVNSPPGLPKSAQQQQQRFAANTQINPKPANVFKNPNPKPAGSISANSLGSLMDLINKGSITLSFHPVKNEKN</sequence>
<feature type="compositionally biased region" description="Basic and acidic residues" evidence="8">
    <location>
        <begin position="23"/>
        <end position="35"/>
    </location>
</feature>
<keyword evidence="11" id="KW-1185">Reference proteome</keyword>
<gene>
    <name evidence="10" type="ORF">ODALV1_LOCUS21422</name>
</gene>
<evidence type="ECO:0000256" key="8">
    <source>
        <dbReference type="SAM" id="MobiDB-lite"/>
    </source>
</evidence>
<organism evidence="10 11">
    <name type="scientific">Orchesella dallaii</name>
    <dbReference type="NCBI Taxonomy" id="48710"/>
    <lineage>
        <taxon>Eukaryota</taxon>
        <taxon>Metazoa</taxon>
        <taxon>Ecdysozoa</taxon>
        <taxon>Arthropoda</taxon>
        <taxon>Hexapoda</taxon>
        <taxon>Collembola</taxon>
        <taxon>Entomobryomorpha</taxon>
        <taxon>Entomobryoidea</taxon>
        <taxon>Orchesellidae</taxon>
        <taxon>Orchesellinae</taxon>
        <taxon>Orchesella</taxon>
    </lineage>
</organism>
<dbReference type="Proteomes" id="UP001642540">
    <property type="component" value="Unassembled WGS sequence"/>
</dbReference>